<keyword evidence="6" id="KW-0067">ATP-binding</keyword>
<dbReference type="GO" id="GO:0005778">
    <property type="term" value="C:peroxisomal membrane"/>
    <property type="evidence" value="ECO:0007669"/>
    <property type="project" value="UniProtKB-SubCell"/>
</dbReference>
<keyword evidence="12" id="KW-1185">Reference proteome</keyword>
<dbReference type="PROSITE" id="PS50893">
    <property type="entry name" value="ABC_TRANSPORTER_2"/>
    <property type="match status" value="1"/>
</dbReference>
<evidence type="ECO:0000256" key="7">
    <source>
        <dbReference type="ARBA" id="ARBA00022989"/>
    </source>
</evidence>
<dbReference type="GO" id="GO:0007031">
    <property type="term" value="P:peroxisome organization"/>
    <property type="evidence" value="ECO:0007669"/>
    <property type="project" value="TreeGrafter"/>
</dbReference>
<name>A0A0V0R7N4_PSEPJ</name>
<feature type="region of interest" description="Disordered" evidence="9">
    <location>
        <begin position="678"/>
        <end position="702"/>
    </location>
</feature>
<dbReference type="Proteomes" id="UP000054937">
    <property type="component" value="Unassembled WGS sequence"/>
</dbReference>
<evidence type="ECO:0000256" key="8">
    <source>
        <dbReference type="ARBA" id="ARBA00023136"/>
    </source>
</evidence>
<evidence type="ECO:0000256" key="9">
    <source>
        <dbReference type="SAM" id="MobiDB-lite"/>
    </source>
</evidence>
<accession>A0A0V0R7N4</accession>
<dbReference type="InterPro" id="IPR036640">
    <property type="entry name" value="ABC1_TM_sf"/>
</dbReference>
<evidence type="ECO:0000256" key="5">
    <source>
        <dbReference type="ARBA" id="ARBA00022741"/>
    </source>
</evidence>
<dbReference type="GO" id="GO:0005324">
    <property type="term" value="F:long-chain fatty acid transmembrane transporter activity"/>
    <property type="evidence" value="ECO:0007669"/>
    <property type="project" value="TreeGrafter"/>
</dbReference>
<dbReference type="EMBL" id="LDAU01000026">
    <property type="protein sequence ID" value="KRX10502.1"/>
    <property type="molecule type" value="Genomic_DNA"/>
</dbReference>
<dbReference type="Gene3D" id="1.20.1560.10">
    <property type="entry name" value="ABC transporter type 1, transmembrane domain"/>
    <property type="match status" value="1"/>
</dbReference>
<dbReference type="InterPro" id="IPR017871">
    <property type="entry name" value="ABC_transporter-like_CS"/>
</dbReference>
<dbReference type="GO" id="GO:0016887">
    <property type="term" value="F:ATP hydrolysis activity"/>
    <property type="evidence" value="ECO:0007669"/>
    <property type="project" value="InterPro"/>
</dbReference>
<dbReference type="Pfam" id="PF00005">
    <property type="entry name" value="ABC_tran"/>
    <property type="match status" value="1"/>
</dbReference>
<feature type="region of interest" description="Disordered" evidence="9">
    <location>
        <begin position="54"/>
        <end position="73"/>
    </location>
</feature>
<evidence type="ECO:0000259" key="10">
    <source>
        <dbReference type="PROSITE" id="PS50893"/>
    </source>
</evidence>
<organism evidence="11 12">
    <name type="scientific">Pseudocohnilembus persalinus</name>
    <name type="common">Ciliate</name>
    <dbReference type="NCBI Taxonomy" id="266149"/>
    <lineage>
        <taxon>Eukaryota</taxon>
        <taxon>Sar</taxon>
        <taxon>Alveolata</taxon>
        <taxon>Ciliophora</taxon>
        <taxon>Intramacronucleata</taxon>
        <taxon>Oligohymenophorea</taxon>
        <taxon>Scuticociliatia</taxon>
        <taxon>Philasterida</taxon>
        <taxon>Pseudocohnilembidae</taxon>
        <taxon>Pseudocohnilembus</taxon>
    </lineage>
</organism>
<dbReference type="GO" id="GO:0015910">
    <property type="term" value="P:long-chain fatty acid import into peroxisome"/>
    <property type="evidence" value="ECO:0007669"/>
    <property type="project" value="TreeGrafter"/>
</dbReference>
<dbReference type="CDD" id="cd03223">
    <property type="entry name" value="ABCD_peroxisomal_ALDP"/>
    <property type="match status" value="1"/>
</dbReference>
<dbReference type="PROSITE" id="PS00211">
    <property type="entry name" value="ABC_TRANSPORTER_1"/>
    <property type="match status" value="1"/>
</dbReference>
<dbReference type="InterPro" id="IPR003593">
    <property type="entry name" value="AAA+_ATPase"/>
</dbReference>
<evidence type="ECO:0000313" key="11">
    <source>
        <dbReference type="EMBL" id="KRX10502.1"/>
    </source>
</evidence>
<dbReference type="PANTHER" id="PTHR11384:SF67">
    <property type="entry name" value="ATP-BINDING CASSETTE SUB-FAMILY D MEMBER 1"/>
    <property type="match status" value="1"/>
</dbReference>
<dbReference type="SUPFAM" id="SSF90123">
    <property type="entry name" value="ABC transporter transmembrane region"/>
    <property type="match status" value="1"/>
</dbReference>
<keyword evidence="3" id="KW-0813">Transport</keyword>
<dbReference type="GO" id="GO:0042760">
    <property type="term" value="P:very long-chain fatty acid catabolic process"/>
    <property type="evidence" value="ECO:0007669"/>
    <property type="project" value="TreeGrafter"/>
</dbReference>
<evidence type="ECO:0000313" key="12">
    <source>
        <dbReference type="Proteomes" id="UP000054937"/>
    </source>
</evidence>
<comment type="subcellular location">
    <subcellularLocation>
        <location evidence="1">Peroxisome membrane</location>
        <topology evidence="1">Multi-pass membrane protein</topology>
    </subcellularLocation>
</comment>
<keyword evidence="5" id="KW-0547">Nucleotide-binding</keyword>
<evidence type="ECO:0000256" key="3">
    <source>
        <dbReference type="ARBA" id="ARBA00022448"/>
    </source>
</evidence>
<protein>
    <submittedName>
        <fullName evidence="11">p-loop containing nucleoside triphosphate hydrolase</fullName>
    </submittedName>
</protein>
<evidence type="ECO:0000256" key="2">
    <source>
        <dbReference type="ARBA" id="ARBA00008575"/>
    </source>
</evidence>
<dbReference type="InterPro" id="IPR003439">
    <property type="entry name" value="ABC_transporter-like_ATP-bd"/>
</dbReference>
<dbReference type="OMA" id="DIQAGHF"/>
<keyword evidence="7" id="KW-1133">Transmembrane helix</keyword>
<keyword evidence="8" id="KW-0472">Membrane</keyword>
<dbReference type="SUPFAM" id="SSF52540">
    <property type="entry name" value="P-loop containing nucleoside triphosphate hydrolases"/>
    <property type="match status" value="1"/>
</dbReference>
<dbReference type="InterPro" id="IPR011527">
    <property type="entry name" value="ABC1_TM_dom"/>
</dbReference>
<dbReference type="AlphaFoldDB" id="A0A0V0R7N4"/>
<dbReference type="OrthoDB" id="422637at2759"/>
<dbReference type="InterPro" id="IPR027417">
    <property type="entry name" value="P-loop_NTPase"/>
</dbReference>
<evidence type="ECO:0000256" key="4">
    <source>
        <dbReference type="ARBA" id="ARBA00022692"/>
    </source>
</evidence>
<keyword evidence="4" id="KW-0812">Transmembrane</keyword>
<evidence type="ECO:0000256" key="1">
    <source>
        <dbReference type="ARBA" id="ARBA00004585"/>
    </source>
</evidence>
<dbReference type="GO" id="GO:0005524">
    <property type="term" value="F:ATP binding"/>
    <property type="evidence" value="ECO:0007669"/>
    <property type="project" value="UniProtKB-KW"/>
</dbReference>
<dbReference type="Gene3D" id="3.40.50.300">
    <property type="entry name" value="P-loop containing nucleotide triphosphate hydrolases"/>
    <property type="match status" value="1"/>
</dbReference>
<dbReference type="GO" id="GO:0140359">
    <property type="term" value="F:ABC-type transporter activity"/>
    <property type="evidence" value="ECO:0007669"/>
    <property type="project" value="InterPro"/>
</dbReference>
<dbReference type="FunFam" id="3.40.50.300:FF:000636">
    <property type="entry name" value="ATP-binding cassette sub-family D member 3"/>
    <property type="match status" value="1"/>
</dbReference>
<keyword evidence="11" id="KW-0378">Hydrolase</keyword>
<dbReference type="SMART" id="SM00382">
    <property type="entry name" value="AAA"/>
    <property type="match status" value="1"/>
</dbReference>
<dbReference type="Pfam" id="PF06472">
    <property type="entry name" value="ABC_membrane_2"/>
    <property type="match status" value="1"/>
</dbReference>
<comment type="caution">
    <text evidence="11">The sequence shown here is derived from an EMBL/GenBank/DDBJ whole genome shotgun (WGS) entry which is preliminary data.</text>
</comment>
<dbReference type="PANTHER" id="PTHR11384">
    <property type="entry name" value="ATP-BINDING CASSETTE, SUB-FAMILY D MEMBER"/>
    <property type="match status" value="1"/>
</dbReference>
<gene>
    <name evidence="11" type="ORF">PPERSA_01514</name>
</gene>
<reference evidence="11 12" key="1">
    <citation type="journal article" date="2015" name="Sci. Rep.">
        <title>Genome of the facultative scuticociliatosis pathogen Pseudocohnilembus persalinus provides insight into its virulence through horizontal gene transfer.</title>
        <authorList>
            <person name="Xiong J."/>
            <person name="Wang G."/>
            <person name="Cheng J."/>
            <person name="Tian M."/>
            <person name="Pan X."/>
            <person name="Warren A."/>
            <person name="Jiang C."/>
            <person name="Yuan D."/>
            <person name="Miao W."/>
        </authorList>
    </citation>
    <scope>NUCLEOTIDE SEQUENCE [LARGE SCALE GENOMIC DNA]</scope>
    <source>
        <strain evidence="11">36N120E</strain>
    </source>
</reference>
<proteinExistence type="inferred from homology"/>
<evidence type="ECO:0000256" key="6">
    <source>
        <dbReference type="ARBA" id="ARBA00022840"/>
    </source>
</evidence>
<dbReference type="GO" id="GO:0006635">
    <property type="term" value="P:fatty acid beta-oxidation"/>
    <property type="evidence" value="ECO:0007669"/>
    <property type="project" value="TreeGrafter"/>
</dbReference>
<feature type="domain" description="ABC transporter" evidence="10">
    <location>
        <begin position="463"/>
        <end position="690"/>
    </location>
</feature>
<dbReference type="InterPro" id="IPR050835">
    <property type="entry name" value="ABC_transporter_sub-D"/>
</dbReference>
<dbReference type="InParanoid" id="A0A0V0R7N4"/>
<comment type="similarity">
    <text evidence="2">Belongs to the ABC transporter superfamily. ABCD family. Peroxisomal fatty acyl CoA transporter (TC 3.A.1.203) subfamily.</text>
</comment>
<sequence length="702" mass="80268">MAEQSKVAVDENQLLEYILSIYKSLTQSNSRKVMTLASVFGILLMIKKINNRKQFDSPSKSGGSPIAGPKKGGKGNVDKAFFNRIFQLIKIVVPTWKDSAIFDIVLLTFFLVSRTYLSIFISGANARIVKAIIKQSWPLFLKRIVQLAMMAIPASFVNSELDYLNRRLACTFRSRLTKYFSDLYLKEMVFYQITNLDQRVGNPDQRLTDDIEKWANSLSQIYSNFTKPLLDIILFSKKLSDAVGILGLSMVLSWNVLSGYIIKFISPPFGKLIAQQQRLEGKYRSCHSDLSHHSEEIAFYKGNKWERERIKGVYKSLKDHTSSIVYKRLFMGLFDNLQTKYGAIMVGYTIVGLPVFGPGKEDYLKRVGDDTSAITRDYVRNSNLLINLSKAVGRLVISYKEIQQLAGYTTLVSEMQDVLKELNAGKYQRQLVGEVVTEFGYRKGQTQTVCMGKEKIYTTENSIKFDEIPIITPSGDYLVQKISFEVKPGDNVIVTGPNGCGKSSLFRILGGLWPIFTGKLGRPERSKMFYVPQRPYLPPGTLRDQIIYPDNKLQMLRKKVTDAYLRELLQKVNLGYLEGRESQGFDTVQEWKDVFSGGERQRIAMARMFYHKPTFAVLDECTSAVSIDVENNLYSTAKQFGITLFTVSHRHSLFKHHDYILRFDEKQGWDFKKYDQSEDQPAIKSEEYTNEQLYGTKDTTRN</sequence>